<reference evidence="1 2" key="1">
    <citation type="submission" date="2020-10" db="EMBL/GenBank/DDBJ databases">
        <title>Nocardioides sp. isolated from sludge.</title>
        <authorList>
            <person name="Zhang X."/>
        </authorList>
    </citation>
    <scope>NUCLEOTIDE SEQUENCE [LARGE SCALE GENOMIC DNA]</scope>
    <source>
        <strain evidence="1 2">Y6</strain>
    </source>
</reference>
<dbReference type="Proteomes" id="UP000756387">
    <property type="component" value="Unassembled WGS sequence"/>
</dbReference>
<dbReference type="RefSeq" id="WP_193639114.1">
    <property type="nucleotide sequence ID" value="NZ_JADCSA010000016.1"/>
</dbReference>
<accession>A0ABR9RW69</accession>
<name>A0ABR9RW69_9ACTN</name>
<protein>
    <submittedName>
        <fullName evidence="1">Alternate-type signal peptide domain-containing protein</fullName>
    </submittedName>
</protein>
<comment type="caution">
    <text evidence="1">The sequence shown here is derived from an EMBL/GenBank/DDBJ whole genome shotgun (WGS) entry which is preliminary data.</text>
</comment>
<dbReference type="EMBL" id="JADCSA010000016">
    <property type="protein sequence ID" value="MBE7325786.1"/>
    <property type="molecule type" value="Genomic_DNA"/>
</dbReference>
<dbReference type="NCBIfam" id="TIGR04089">
    <property type="entry name" value="exp_by_SipW_III"/>
    <property type="match status" value="1"/>
</dbReference>
<proteinExistence type="predicted"/>
<evidence type="ECO:0000313" key="1">
    <source>
        <dbReference type="EMBL" id="MBE7325786.1"/>
    </source>
</evidence>
<evidence type="ECO:0000313" key="2">
    <source>
        <dbReference type="Proteomes" id="UP000756387"/>
    </source>
</evidence>
<dbReference type="NCBIfam" id="TIGR04088">
    <property type="entry name" value="cognate_SipW"/>
    <property type="match status" value="1"/>
</dbReference>
<gene>
    <name evidence="1" type="ORF">IEQ44_14125</name>
</gene>
<dbReference type="InterPro" id="IPR023833">
    <property type="entry name" value="Signal_pept_SipW-depend-type"/>
</dbReference>
<dbReference type="InterPro" id="IPR024006">
    <property type="entry name" value="Alt_signal_exp_actinobact"/>
</dbReference>
<sequence length="179" mass="17836">MNKSTKGAIAAGAAAVLLMGGAGTLAYWNAEGSIAGGAIEAGTLALDPVTDPAATWRLNGTTVTGNNLSSVRIVPGDTLTYTGAWTIDATGDNLQADVSFSGLEADGSLAAKLTVNDTYTLEGDPLTAGAEITEANDGDVLGATVVVNFPFGTAVDNDSQGMTLNLAAGKVTLTQTDAP</sequence>
<keyword evidence="2" id="KW-1185">Reference proteome</keyword>
<organism evidence="1 2">
    <name type="scientific">Nocardioides malaquae</name>
    <dbReference type="NCBI Taxonomy" id="2773426"/>
    <lineage>
        <taxon>Bacteria</taxon>
        <taxon>Bacillati</taxon>
        <taxon>Actinomycetota</taxon>
        <taxon>Actinomycetes</taxon>
        <taxon>Propionibacteriales</taxon>
        <taxon>Nocardioidaceae</taxon>
        <taxon>Nocardioides</taxon>
    </lineage>
</organism>